<evidence type="ECO:0000313" key="2">
    <source>
        <dbReference type="Proteomes" id="UP001358586"/>
    </source>
</evidence>
<accession>A0ABR0N0C2</accession>
<name>A0ABR0N0C2_GOSAR</name>
<sequence>MEPAKLIEVTDFLDVEIDGASKGAGLNSGEVDNGASKKVVVFGGRGGMRGDDFVAKDILFEAEDVQMGANYSMPSIKFSKQVHKLLEDNMKNTTVVKFLGRKIGFNTLFNMGLEIWRSI</sequence>
<keyword evidence="2" id="KW-1185">Reference proteome</keyword>
<protein>
    <submittedName>
        <fullName evidence="1">Uncharacterized protein</fullName>
    </submittedName>
</protein>
<organism evidence="1 2">
    <name type="scientific">Gossypium arboreum</name>
    <name type="common">Tree cotton</name>
    <name type="synonym">Gossypium nanking</name>
    <dbReference type="NCBI Taxonomy" id="29729"/>
    <lineage>
        <taxon>Eukaryota</taxon>
        <taxon>Viridiplantae</taxon>
        <taxon>Streptophyta</taxon>
        <taxon>Embryophyta</taxon>
        <taxon>Tracheophyta</taxon>
        <taxon>Spermatophyta</taxon>
        <taxon>Magnoliopsida</taxon>
        <taxon>eudicotyledons</taxon>
        <taxon>Gunneridae</taxon>
        <taxon>Pentapetalae</taxon>
        <taxon>rosids</taxon>
        <taxon>malvids</taxon>
        <taxon>Malvales</taxon>
        <taxon>Malvaceae</taxon>
        <taxon>Malvoideae</taxon>
        <taxon>Gossypium</taxon>
    </lineage>
</organism>
<gene>
    <name evidence="1" type="ORF">PVK06_038366</name>
</gene>
<dbReference type="Proteomes" id="UP001358586">
    <property type="component" value="Chromosome 11"/>
</dbReference>
<proteinExistence type="predicted"/>
<reference evidence="1 2" key="1">
    <citation type="submission" date="2023-03" db="EMBL/GenBank/DDBJ databases">
        <title>WGS of Gossypium arboreum.</title>
        <authorList>
            <person name="Yu D."/>
        </authorList>
    </citation>
    <scope>NUCLEOTIDE SEQUENCE [LARGE SCALE GENOMIC DNA]</scope>
    <source>
        <tissue evidence="1">Leaf</tissue>
    </source>
</reference>
<dbReference type="EMBL" id="JARKNE010000011">
    <property type="protein sequence ID" value="KAK5783850.1"/>
    <property type="molecule type" value="Genomic_DNA"/>
</dbReference>
<comment type="caution">
    <text evidence="1">The sequence shown here is derived from an EMBL/GenBank/DDBJ whole genome shotgun (WGS) entry which is preliminary data.</text>
</comment>
<evidence type="ECO:0000313" key="1">
    <source>
        <dbReference type="EMBL" id="KAK5783850.1"/>
    </source>
</evidence>